<feature type="transmembrane region" description="Helical" evidence="1">
    <location>
        <begin position="210"/>
        <end position="234"/>
    </location>
</feature>
<name>A0A381NN28_9ZZZZ</name>
<dbReference type="AlphaFoldDB" id="A0A381NN28"/>
<feature type="transmembrane region" description="Helical" evidence="1">
    <location>
        <begin position="240"/>
        <end position="266"/>
    </location>
</feature>
<sequence>MYRALGVFLILTTIAFTGCQESNPSQTIVSMQIDSDGEDTWIYVYTIPRVKMGNLTISLNEDSVELTSVFSHQRAISKETMSNIIDSDGYFDLSVKADLSEVHWEYSCQIKLIPDSESEDNQVLAEIIQTEDIEEEPEIWELPYNVPLNVADEGGSIVKNGENKSQDIAYYRIVGILVLLATGGAGYYFFNWRVSKEVQGMNLSQTPLAYRATIGLVVAFLLYLLLFQMGWISFDASDLLMFYSFSVFTVSLAAVLGGILLGMFIATRSLSNQGFTPFEISMLKLRDDIHKLQKEVNSISKPTDNDKKDNENGE</sequence>
<organism evidence="2">
    <name type="scientific">marine metagenome</name>
    <dbReference type="NCBI Taxonomy" id="408172"/>
    <lineage>
        <taxon>unclassified sequences</taxon>
        <taxon>metagenomes</taxon>
        <taxon>ecological metagenomes</taxon>
    </lineage>
</organism>
<accession>A0A381NN28</accession>
<gene>
    <name evidence="2" type="ORF">METZ01_LOCUS8784</name>
</gene>
<keyword evidence="1" id="KW-0812">Transmembrane</keyword>
<keyword evidence="1" id="KW-0472">Membrane</keyword>
<feature type="transmembrane region" description="Helical" evidence="1">
    <location>
        <begin position="169"/>
        <end position="190"/>
    </location>
</feature>
<reference evidence="2" key="1">
    <citation type="submission" date="2018-05" db="EMBL/GenBank/DDBJ databases">
        <authorList>
            <person name="Lanie J.A."/>
            <person name="Ng W.-L."/>
            <person name="Kazmierczak K.M."/>
            <person name="Andrzejewski T.M."/>
            <person name="Davidsen T.M."/>
            <person name="Wayne K.J."/>
            <person name="Tettelin H."/>
            <person name="Glass J.I."/>
            <person name="Rusch D."/>
            <person name="Podicherti R."/>
            <person name="Tsui H.-C.T."/>
            <person name="Winkler M.E."/>
        </authorList>
    </citation>
    <scope>NUCLEOTIDE SEQUENCE</scope>
</reference>
<evidence type="ECO:0000313" key="2">
    <source>
        <dbReference type="EMBL" id="SUZ55930.1"/>
    </source>
</evidence>
<evidence type="ECO:0000256" key="1">
    <source>
        <dbReference type="SAM" id="Phobius"/>
    </source>
</evidence>
<dbReference type="EMBL" id="UINC01000469">
    <property type="protein sequence ID" value="SUZ55930.1"/>
    <property type="molecule type" value="Genomic_DNA"/>
</dbReference>
<proteinExistence type="predicted"/>
<dbReference type="PROSITE" id="PS51257">
    <property type="entry name" value="PROKAR_LIPOPROTEIN"/>
    <property type="match status" value="1"/>
</dbReference>
<keyword evidence="1" id="KW-1133">Transmembrane helix</keyword>
<protein>
    <submittedName>
        <fullName evidence="2">Uncharacterized protein</fullName>
    </submittedName>
</protein>